<keyword evidence="3" id="KW-1185">Reference proteome</keyword>
<gene>
    <name evidence="2" type="ORF">PIB30_072632</name>
</gene>
<organism evidence="2 3">
    <name type="scientific">Stylosanthes scabra</name>
    <dbReference type="NCBI Taxonomy" id="79078"/>
    <lineage>
        <taxon>Eukaryota</taxon>
        <taxon>Viridiplantae</taxon>
        <taxon>Streptophyta</taxon>
        <taxon>Embryophyta</taxon>
        <taxon>Tracheophyta</taxon>
        <taxon>Spermatophyta</taxon>
        <taxon>Magnoliopsida</taxon>
        <taxon>eudicotyledons</taxon>
        <taxon>Gunneridae</taxon>
        <taxon>Pentapetalae</taxon>
        <taxon>rosids</taxon>
        <taxon>fabids</taxon>
        <taxon>Fabales</taxon>
        <taxon>Fabaceae</taxon>
        <taxon>Papilionoideae</taxon>
        <taxon>50 kb inversion clade</taxon>
        <taxon>dalbergioids sensu lato</taxon>
        <taxon>Dalbergieae</taxon>
        <taxon>Pterocarpus clade</taxon>
        <taxon>Stylosanthes</taxon>
    </lineage>
</organism>
<dbReference type="Proteomes" id="UP001341840">
    <property type="component" value="Unassembled WGS sequence"/>
</dbReference>
<evidence type="ECO:0000256" key="1">
    <source>
        <dbReference type="SAM" id="MobiDB-lite"/>
    </source>
</evidence>
<accession>A0ABU6SQC2</accession>
<feature type="region of interest" description="Disordered" evidence="1">
    <location>
        <begin position="1"/>
        <end position="37"/>
    </location>
</feature>
<name>A0ABU6SQC2_9FABA</name>
<feature type="compositionally biased region" description="Polar residues" evidence="1">
    <location>
        <begin position="15"/>
        <end position="24"/>
    </location>
</feature>
<evidence type="ECO:0000313" key="2">
    <source>
        <dbReference type="EMBL" id="MED6138266.1"/>
    </source>
</evidence>
<dbReference type="EMBL" id="JASCZI010061279">
    <property type="protein sequence ID" value="MED6138266.1"/>
    <property type="molecule type" value="Genomic_DNA"/>
</dbReference>
<proteinExistence type="predicted"/>
<evidence type="ECO:0000313" key="3">
    <source>
        <dbReference type="Proteomes" id="UP001341840"/>
    </source>
</evidence>
<reference evidence="2 3" key="1">
    <citation type="journal article" date="2023" name="Plants (Basel)">
        <title>Bridging the Gap: Combining Genomics and Transcriptomics Approaches to Understand Stylosanthes scabra, an Orphan Legume from the Brazilian Caatinga.</title>
        <authorList>
            <person name="Ferreira-Neto J.R.C."/>
            <person name="da Silva M.D."/>
            <person name="Binneck E."/>
            <person name="de Melo N.F."/>
            <person name="da Silva R.H."/>
            <person name="de Melo A.L.T.M."/>
            <person name="Pandolfi V."/>
            <person name="Bustamante F.O."/>
            <person name="Brasileiro-Vidal A.C."/>
            <person name="Benko-Iseppon A.M."/>
        </authorList>
    </citation>
    <scope>NUCLEOTIDE SEQUENCE [LARGE SCALE GENOMIC DNA]</scope>
    <source>
        <tissue evidence="2">Leaves</tissue>
    </source>
</reference>
<protein>
    <submittedName>
        <fullName evidence="2">Uncharacterized protein</fullName>
    </submittedName>
</protein>
<sequence>MDWFDPLGLQGSAVPESTNSSGHCNQVAGDANTPPTEVQPEAVVDDVNLDLTMDVAREHEGAGEVSATAINSIKREMMLMFFEFTKGITLYDRKELEFPNSNLNQNVFNTQHEERAMGLLISVASSRRGKFTQQQFITALGHSGGLDARSILANGYLVQLLYMVQRRDDGRGWPQMLPCNDPHPTFPLSVPVQAPDQNPVGMESQGVIAMSDPQNGAAAAITSFTRATRERLLLIAVSMFPRS</sequence>
<comment type="caution">
    <text evidence="2">The sequence shown here is derived from an EMBL/GenBank/DDBJ whole genome shotgun (WGS) entry which is preliminary data.</text>
</comment>